<organism evidence="2 3">
    <name type="scientific">Coemansia brasiliensis</name>
    <dbReference type="NCBI Taxonomy" id="2650707"/>
    <lineage>
        <taxon>Eukaryota</taxon>
        <taxon>Fungi</taxon>
        <taxon>Fungi incertae sedis</taxon>
        <taxon>Zoopagomycota</taxon>
        <taxon>Kickxellomycotina</taxon>
        <taxon>Kickxellomycetes</taxon>
        <taxon>Kickxellales</taxon>
        <taxon>Kickxellaceae</taxon>
        <taxon>Coemansia</taxon>
    </lineage>
</organism>
<feature type="compositionally biased region" description="Basic and acidic residues" evidence="1">
    <location>
        <begin position="52"/>
        <end position="69"/>
    </location>
</feature>
<protein>
    <submittedName>
        <fullName evidence="2">Uncharacterized protein</fullName>
    </submittedName>
</protein>
<comment type="caution">
    <text evidence="2">The sequence shown here is derived from an EMBL/GenBank/DDBJ whole genome shotgun (WGS) entry which is preliminary data.</text>
</comment>
<proteinExistence type="predicted"/>
<evidence type="ECO:0000313" key="3">
    <source>
        <dbReference type="Proteomes" id="UP001139887"/>
    </source>
</evidence>
<dbReference type="Proteomes" id="UP001139887">
    <property type="component" value="Unassembled WGS sequence"/>
</dbReference>
<feature type="non-terminal residue" evidence="2">
    <location>
        <position position="252"/>
    </location>
</feature>
<reference evidence="2" key="1">
    <citation type="submission" date="2022-07" db="EMBL/GenBank/DDBJ databases">
        <title>Phylogenomic reconstructions and comparative analyses of Kickxellomycotina fungi.</title>
        <authorList>
            <person name="Reynolds N.K."/>
            <person name="Stajich J.E."/>
            <person name="Barry K."/>
            <person name="Grigoriev I.V."/>
            <person name="Crous P."/>
            <person name="Smith M.E."/>
        </authorList>
    </citation>
    <scope>NUCLEOTIDE SEQUENCE</scope>
    <source>
        <strain evidence="2">NRRL 1566</strain>
    </source>
</reference>
<name>A0A9W8LWX6_9FUNG</name>
<dbReference type="AlphaFoldDB" id="A0A9W8LWX6"/>
<sequence>MRSDSHFGVEEGEVIERQLPCQPNTGLDIHNSQLDSEAHINGSRLQRKRRFSHEAESNSHKKHSLEHTNAKPSMVNSEHVQVAGCEDTADLDIALPFERNEELEAKRLLEERRRRRQLIMQKHATQSNSLDTFIDVRPSSNSMGTGQVAHAEPSLEDGQFALEKTGTNSTPAANGAGVSAADYNPNYDSHADDTRHRAAAKAVEAATKATPSKSDEDDFDMFADDDEIPIIGTGNVGGAAPGAAVSAVASMM</sequence>
<accession>A0A9W8LWX6</accession>
<evidence type="ECO:0000313" key="2">
    <source>
        <dbReference type="EMBL" id="KAJ2847667.1"/>
    </source>
</evidence>
<feature type="region of interest" description="Disordered" evidence="1">
    <location>
        <begin position="45"/>
        <end position="69"/>
    </location>
</feature>
<keyword evidence="3" id="KW-1185">Reference proteome</keyword>
<dbReference type="EMBL" id="JANBUW010000279">
    <property type="protein sequence ID" value="KAJ2847667.1"/>
    <property type="molecule type" value="Genomic_DNA"/>
</dbReference>
<evidence type="ECO:0000256" key="1">
    <source>
        <dbReference type="SAM" id="MobiDB-lite"/>
    </source>
</evidence>
<gene>
    <name evidence="2" type="ORF">IWW36_003734</name>
</gene>